<dbReference type="EMBL" id="CADCVB010000046">
    <property type="protein sequence ID" value="CAA9414765.1"/>
    <property type="molecule type" value="Genomic_DNA"/>
</dbReference>
<organism evidence="2">
    <name type="scientific">uncultured Rubrobacteraceae bacterium</name>
    <dbReference type="NCBI Taxonomy" id="349277"/>
    <lineage>
        <taxon>Bacteria</taxon>
        <taxon>Bacillati</taxon>
        <taxon>Actinomycetota</taxon>
        <taxon>Rubrobacteria</taxon>
        <taxon>Rubrobacterales</taxon>
        <taxon>Rubrobacteraceae</taxon>
        <taxon>environmental samples</taxon>
    </lineage>
</organism>
<sequence>MSPTKHEPRSGSRVYEERWERAATRGAQRREPSSVVGRLDGDWRVERLTGPVPMPFVWKRIRAGRGTTRVSPPLRRARGPLFEPELPFRLEQREGHVALIYLGPLSFLVDELRLEEDGSWLGRANVAGVRYAWFRMVPA</sequence>
<proteinExistence type="predicted"/>
<accession>A0A6J4PFT9</accession>
<evidence type="ECO:0000313" key="2">
    <source>
        <dbReference type="EMBL" id="CAA9414765.1"/>
    </source>
</evidence>
<feature type="region of interest" description="Disordered" evidence="1">
    <location>
        <begin position="1"/>
        <end position="33"/>
    </location>
</feature>
<gene>
    <name evidence="2" type="ORF">AVDCRST_MAG78-611</name>
</gene>
<evidence type="ECO:0000256" key="1">
    <source>
        <dbReference type="SAM" id="MobiDB-lite"/>
    </source>
</evidence>
<dbReference type="AlphaFoldDB" id="A0A6J4PFT9"/>
<name>A0A6J4PFT9_9ACTN</name>
<reference evidence="2" key="1">
    <citation type="submission" date="2020-02" db="EMBL/GenBank/DDBJ databases">
        <authorList>
            <person name="Meier V. D."/>
        </authorList>
    </citation>
    <scope>NUCLEOTIDE SEQUENCE</scope>
    <source>
        <strain evidence="2">AVDCRST_MAG78</strain>
    </source>
</reference>
<evidence type="ECO:0008006" key="3">
    <source>
        <dbReference type="Google" id="ProtNLM"/>
    </source>
</evidence>
<protein>
    <recommendedName>
        <fullName evidence="3">Lipocalin-like domain-containing protein</fullName>
    </recommendedName>
</protein>
<feature type="compositionally biased region" description="Basic and acidic residues" evidence="1">
    <location>
        <begin position="1"/>
        <end position="32"/>
    </location>
</feature>